<dbReference type="Pfam" id="PF20431">
    <property type="entry name" value="E_motif"/>
    <property type="match status" value="1"/>
</dbReference>
<evidence type="ECO:0000313" key="6">
    <source>
        <dbReference type="Proteomes" id="UP001055439"/>
    </source>
</evidence>
<dbReference type="Proteomes" id="UP001055439">
    <property type="component" value="Chromosome 10"/>
</dbReference>
<protein>
    <submittedName>
        <fullName evidence="5">Bet1-like SNARE</fullName>
    </submittedName>
</protein>
<feature type="repeat" description="PPR" evidence="2">
    <location>
        <begin position="485"/>
        <end position="519"/>
    </location>
</feature>
<feature type="repeat" description="PPR" evidence="2">
    <location>
        <begin position="384"/>
        <end position="418"/>
    </location>
</feature>
<keyword evidence="6" id="KW-1185">Reference proteome</keyword>
<dbReference type="GO" id="GO:0003723">
    <property type="term" value="F:RNA binding"/>
    <property type="evidence" value="ECO:0007669"/>
    <property type="project" value="InterPro"/>
</dbReference>
<dbReference type="FunFam" id="1.25.40.10:FF:000031">
    <property type="entry name" value="Pentatricopeptide repeat-containing protein mitochondrial"/>
    <property type="match status" value="2"/>
</dbReference>
<dbReference type="NCBIfam" id="TIGR00756">
    <property type="entry name" value="PPR"/>
    <property type="match status" value="5"/>
</dbReference>
<feature type="repeat" description="PPR" evidence="2">
    <location>
        <begin position="283"/>
        <end position="317"/>
    </location>
</feature>
<dbReference type="PROSITE" id="PS51375">
    <property type="entry name" value="PPR"/>
    <property type="match status" value="4"/>
</dbReference>
<feature type="region of interest" description="Disordered" evidence="3">
    <location>
        <begin position="891"/>
        <end position="928"/>
    </location>
</feature>
<sequence length="1024" mass="113892">MEAMVTPSRTPFSPFLSSQLKPIPKPNLHLHSPIPSPPPKDAAASSASAFTLQQTKEIHSHIIRTQFRPTNILPAQSSPQAQLNFLITSYIKNNTPSAALKLYAHMRETAASPDNFTVPSVLKACAQLSSLRHGMEIHGFVIKAGFPWDVFVNNSLMQMYSDCGSLVFATKLFDEMPDRDVVSWSTMIRSYAWCKLFDEAIELVREMLLSGIRPSEVAIINMLNLFADVGEFTKGRPVHTYLIKNSARESPSVNVTTALIDMYVKCGSISAARRVFDRMEEKSTASWAAMIAGFIRCRDMGTAMELLIEMRHNHVFPNEITMLSLVIECGSIGNLELGKWLHAYILRNGFRMSVALGTALVDMYCKCRDLRSAREMFDLMDGKDIAVWTAMIAGYAHTNCIKEAFDLFTQMKDANIKPNEITMVNLLSLCSETGALDRGRWIHACIDKQGIEMDVVLTTSLVDMYAKCGDINAAYAVFTQTTDRDVCMWNAMINGLAMNGYGEETINLFMEMEKVGVRPNNVTFIGVLRACSHSGLVEEGKQFFSFMEHDYGLVPKVEHYGCMVDLLGRAGHLDEAHELIRRMPNEPNVIIWGALLAACKVHKNPKLGELAAKELLKIEPHNSGYNILLSNIYAIDRRWSEVAEVRKSMKDTGIKKMPGMTAIEVNGVVHVFVMGDASHPQSKKIQAMLSEMQEKLKRAGHVADTSEQSGICAILFEVRYMFKLIQGFDMADNEKGQEETSSRGADWEVVSLTASAYAAAPGLNEFDPTDESKEKESVTNRDTSAALFMSGHFIFPPSEHENLPIEPAISEIHSEPDGHDVSSAVFYDDKLLDNLGKQKSQTESDDDLHGIEFFDKDNNGFQEGIGFQGRNSVGKEQGKFADSQSVAFHSGAHESGTKFETEGTSKMNTGTSQEHASPNEDKSDGSDLPCQSWWKRHAASMYDHAKEANTFWSVVVAAAFVGLVILGQQWQRDKLQLHQTKWRFNINDERMSRMLGPIGRFKHVLVGSHHPSKLAHGVGAAFSV</sequence>
<dbReference type="OrthoDB" id="1871818at2759"/>
<dbReference type="Gene3D" id="1.25.40.10">
    <property type="entry name" value="Tetratricopeptide repeat domain"/>
    <property type="match status" value="4"/>
</dbReference>
<dbReference type="PANTHER" id="PTHR47926:SF490">
    <property type="entry name" value="REPEAT-LIKE SUPERFAMILY PROTEIN, PUTATIVE-RELATED"/>
    <property type="match status" value="1"/>
</dbReference>
<feature type="region of interest" description="Disordered" evidence="3">
    <location>
        <begin position="26"/>
        <end position="48"/>
    </location>
</feature>
<keyword evidence="4" id="KW-1133">Transmembrane helix</keyword>
<keyword evidence="4" id="KW-0472">Membrane</keyword>
<evidence type="ECO:0000256" key="1">
    <source>
        <dbReference type="ARBA" id="ARBA00022737"/>
    </source>
</evidence>
<dbReference type="GO" id="GO:0009451">
    <property type="term" value="P:RNA modification"/>
    <property type="evidence" value="ECO:0007669"/>
    <property type="project" value="InterPro"/>
</dbReference>
<dbReference type="PANTHER" id="PTHR47926">
    <property type="entry name" value="PENTATRICOPEPTIDE REPEAT-CONTAINING PROTEIN"/>
    <property type="match status" value="1"/>
</dbReference>
<dbReference type="FunFam" id="1.25.40.10:FF:000427">
    <property type="entry name" value="Pentatricopeptide repeat-containing protein chloroplastic"/>
    <property type="match status" value="1"/>
</dbReference>
<feature type="repeat" description="PPR" evidence="2">
    <location>
        <begin position="180"/>
        <end position="214"/>
    </location>
</feature>
<keyword evidence="4" id="KW-0812">Transmembrane</keyword>
<dbReference type="Pfam" id="PF01535">
    <property type="entry name" value="PPR"/>
    <property type="match status" value="3"/>
</dbReference>
<dbReference type="FunFam" id="1.25.40.10:FF:000366">
    <property type="entry name" value="Pentatricopeptide (PPR) repeat-containing protein"/>
    <property type="match status" value="1"/>
</dbReference>
<organism evidence="5 6">
    <name type="scientific">Musa troglodytarum</name>
    <name type="common">fe'i banana</name>
    <dbReference type="NCBI Taxonomy" id="320322"/>
    <lineage>
        <taxon>Eukaryota</taxon>
        <taxon>Viridiplantae</taxon>
        <taxon>Streptophyta</taxon>
        <taxon>Embryophyta</taxon>
        <taxon>Tracheophyta</taxon>
        <taxon>Spermatophyta</taxon>
        <taxon>Magnoliopsida</taxon>
        <taxon>Liliopsida</taxon>
        <taxon>Zingiberales</taxon>
        <taxon>Musaceae</taxon>
        <taxon>Musa</taxon>
    </lineage>
</organism>
<feature type="transmembrane region" description="Helical" evidence="4">
    <location>
        <begin position="950"/>
        <end position="967"/>
    </location>
</feature>
<proteinExistence type="predicted"/>
<dbReference type="AlphaFoldDB" id="A0A9E7JEU1"/>
<feature type="compositionally biased region" description="Polar residues" evidence="3">
    <location>
        <begin position="904"/>
        <end position="916"/>
    </location>
</feature>
<dbReference type="EMBL" id="CP097503">
    <property type="protein sequence ID" value="URD78032.1"/>
    <property type="molecule type" value="Genomic_DNA"/>
</dbReference>
<evidence type="ECO:0000313" key="5">
    <source>
        <dbReference type="EMBL" id="URD78032.1"/>
    </source>
</evidence>
<dbReference type="InterPro" id="IPR046848">
    <property type="entry name" value="E_motif"/>
</dbReference>
<dbReference type="InterPro" id="IPR002885">
    <property type="entry name" value="PPR_rpt"/>
</dbReference>
<dbReference type="InterPro" id="IPR046960">
    <property type="entry name" value="PPR_At4g14850-like_plant"/>
</dbReference>
<keyword evidence="1" id="KW-0677">Repeat</keyword>
<name>A0A9E7JEU1_9LILI</name>
<evidence type="ECO:0000256" key="2">
    <source>
        <dbReference type="PROSITE-ProRule" id="PRU00708"/>
    </source>
</evidence>
<dbReference type="Pfam" id="PF13041">
    <property type="entry name" value="PPR_2"/>
    <property type="match status" value="3"/>
</dbReference>
<accession>A0A9E7JEU1</accession>
<evidence type="ECO:0000256" key="3">
    <source>
        <dbReference type="SAM" id="MobiDB-lite"/>
    </source>
</evidence>
<dbReference type="InterPro" id="IPR011990">
    <property type="entry name" value="TPR-like_helical_dom_sf"/>
</dbReference>
<reference evidence="5" key="1">
    <citation type="submission" date="2022-05" db="EMBL/GenBank/DDBJ databases">
        <title>The Musa troglodytarum L. genome provides insights into the mechanism of non-climacteric behaviour and enrichment of carotenoids.</title>
        <authorList>
            <person name="Wang J."/>
        </authorList>
    </citation>
    <scope>NUCLEOTIDE SEQUENCE</scope>
    <source>
        <tissue evidence="5">Leaf</tissue>
    </source>
</reference>
<gene>
    <name evidence="5" type="ORF">MUK42_18841</name>
</gene>
<feature type="compositionally biased region" description="Basic and acidic residues" evidence="3">
    <location>
        <begin position="891"/>
        <end position="903"/>
    </location>
</feature>
<evidence type="ECO:0000256" key="4">
    <source>
        <dbReference type="SAM" id="Phobius"/>
    </source>
</evidence>